<evidence type="ECO:0000313" key="3">
    <source>
        <dbReference type="Proteomes" id="UP001201262"/>
    </source>
</evidence>
<feature type="transmembrane region" description="Helical" evidence="1">
    <location>
        <begin position="110"/>
        <end position="130"/>
    </location>
</feature>
<dbReference type="Proteomes" id="UP001201262">
    <property type="component" value="Unassembled WGS sequence"/>
</dbReference>
<name>A0AAD4KUE4_9EURO</name>
<dbReference type="EMBL" id="JAJTJA010000005">
    <property type="protein sequence ID" value="KAH8698604.1"/>
    <property type="molecule type" value="Genomic_DNA"/>
</dbReference>
<evidence type="ECO:0000256" key="1">
    <source>
        <dbReference type="SAM" id="Phobius"/>
    </source>
</evidence>
<keyword evidence="1" id="KW-0812">Transmembrane</keyword>
<gene>
    <name evidence="2" type="ORF">BGW36DRAFT_376456</name>
</gene>
<dbReference type="GeneID" id="70246168"/>
<accession>A0AAD4KUE4</accession>
<evidence type="ECO:0000313" key="2">
    <source>
        <dbReference type="EMBL" id="KAH8698604.1"/>
    </source>
</evidence>
<keyword evidence="3" id="KW-1185">Reference proteome</keyword>
<sequence>MSESIAALRRQRRDELAKLADEHLQHDLQPADRDALKAAALTVSTWTVVGSAIGIGLGFYVAFRLRGVRKQVFEAFKAQEKPVSVLFADGRTESIPDITPLLKPSSLGDFATYFFASAGGLFLGGELGLLGGSARASRSITKDPETRKRIESAFRKYRADMLRREADNLDSGEKVWDRMF</sequence>
<proteinExistence type="predicted"/>
<dbReference type="AlphaFoldDB" id="A0AAD4KUE4"/>
<reference evidence="2" key="1">
    <citation type="submission" date="2021-12" db="EMBL/GenBank/DDBJ databases">
        <title>Convergent genome expansion in fungi linked to evolution of root-endophyte symbiosis.</title>
        <authorList>
            <consortium name="DOE Joint Genome Institute"/>
            <person name="Ke Y.-H."/>
            <person name="Bonito G."/>
            <person name="Liao H.-L."/>
            <person name="Looney B."/>
            <person name="Rojas-Flechas A."/>
            <person name="Nash J."/>
            <person name="Hameed K."/>
            <person name="Schadt C."/>
            <person name="Martin F."/>
            <person name="Crous P.W."/>
            <person name="Miettinen O."/>
            <person name="Magnuson J.K."/>
            <person name="Labbe J."/>
            <person name="Jacobson D."/>
            <person name="Doktycz M.J."/>
            <person name="Veneault-Fourrey C."/>
            <person name="Kuo A."/>
            <person name="Mondo S."/>
            <person name="Calhoun S."/>
            <person name="Riley R."/>
            <person name="Ohm R."/>
            <person name="LaButti K."/>
            <person name="Andreopoulos B."/>
            <person name="Pangilinan J."/>
            <person name="Nolan M."/>
            <person name="Tritt A."/>
            <person name="Clum A."/>
            <person name="Lipzen A."/>
            <person name="Daum C."/>
            <person name="Barry K."/>
            <person name="Grigoriev I.V."/>
            <person name="Vilgalys R."/>
        </authorList>
    </citation>
    <scope>NUCLEOTIDE SEQUENCE</scope>
    <source>
        <strain evidence="2">PMI_201</strain>
    </source>
</reference>
<feature type="transmembrane region" description="Helical" evidence="1">
    <location>
        <begin position="38"/>
        <end position="63"/>
    </location>
</feature>
<keyword evidence="1" id="KW-1133">Transmembrane helix</keyword>
<organism evidence="2 3">
    <name type="scientific">Talaromyces proteolyticus</name>
    <dbReference type="NCBI Taxonomy" id="1131652"/>
    <lineage>
        <taxon>Eukaryota</taxon>
        <taxon>Fungi</taxon>
        <taxon>Dikarya</taxon>
        <taxon>Ascomycota</taxon>
        <taxon>Pezizomycotina</taxon>
        <taxon>Eurotiomycetes</taxon>
        <taxon>Eurotiomycetidae</taxon>
        <taxon>Eurotiales</taxon>
        <taxon>Trichocomaceae</taxon>
        <taxon>Talaromyces</taxon>
        <taxon>Talaromyces sect. Bacilispori</taxon>
    </lineage>
</organism>
<protein>
    <submittedName>
        <fullName evidence="2">Uncharacterized protein</fullName>
    </submittedName>
</protein>
<dbReference type="RefSeq" id="XP_046073068.1">
    <property type="nucleotide sequence ID" value="XM_046215881.1"/>
</dbReference>
<comment type="caution">
    <text evidence="2">The sequence shown here is derived from an EMBL/GenBank/DDBJ whole genome shotgun (WGS) entry which is preliminary data.</text>
</comment>
<keyword evidence="1" id="KW-0472">Membrane</keyword>